<sequence>MKKLIITVFLISMSFSIYALDTVRFAMEASYPPFEFVGKNNEIQGFDVDLATALCKEMQVKCTFTNQAFDSLIPSLIFKQVDAVISGMDITAERLKQVAFTEPYYENSALLIAEKSRAEKEKLTDLAALKGKRVGLQNGSTHQRFLQKKHPEIMALPYSSYQDAVSDLKSGRLDAVFGDTAVINEWLKNNDNLTQIGEKITDADYFNQGLGIAVRQENTALLNALNAALVKVKKEGAYQALYNKWFSADNNQAKGSLLINELPSLAQASLVTISLALCALIFGLVLAVLFTVLESSGGKLCGYLTSSMVTLLRGLPEILVLLCIYFGSSHLLMLLADGFSLNFYLFILPVKFDLGIVDVSPFLCGVIALALLYAAYASQTLRGALKAVPIGQWESAQALGLSQSRIFFRLIMPQMWRHALPGLGNQWLVLLKDTALVSLISVNDLMLQTKNIATRTQEPFTWYCIVALVYLAITLLSQYLIKLIVIRTTAFERSAG</sequence>
<dbReference type="EMBL" id="BLXO01000002">
    <property type="protein sequence ID" value="GFN46087.1"/>
    <property type="molecule type" value="Genomic_DNA"/>
</dbReference>
<evidence type="ECO:0000256" key="10">
    <source>
        <dbReference type="ARBA" id="ARBA00022989"/>
    </source>
</evidence>
<comment type="similarity">
    <text evidence="3">Belongs to the bacterial solute-binding protein 3 family.</text>
</comment>
<keyword evidence="4 15" id="KW-0813">Transport</keyword>
<dbReference type="SUPFAM" id="SSF161098">
    <property type="entry name" value="MetI-like"/>
    <property type="match status" value="1"/>
</dbReference>
<dbReference type="Pfam" id="PF00528">
    <property type="entry name" value="BPD_transp_1"/>
    <property type="match status" value="1"/>
</dbReference>
<comment type="function">
    <text evidence="12">Part of the ABC transporter complex ArtPIQMJ involved in arginine transport. Probably responsible for the translocation of the substrate across the membrane.</text>
</comment>
<keyword evidence="6" id="KW-0997">Cell inner membrane</keyword>
<evidence type="ECO:0000256" key="15">
    <source>
        <dbReference type="RuleBase" id="RU363032"/>
    </source>
</evidence>
<dbReference type="PROSITE" id="PS01039">
    <property type="entry name" value="SBP_BACTERIAL_3"/>
    <property type="match status" value="1"/>
</dbReference>
<name>A0A6L2ZMK1_9ENTR</name>
<feature type="signal peptide" evidence="16">
    <location>
        <begin position="1"/>
        <end position="19"/>
    </location>
</feature>
<organism evidence="18 19">
    <name type="scientific">Candidatus Regiella insecticola</name>
    <dbReference type="NCBI Taxonomy" id="138073"/>
    <lineage>
        <taxon>Bacteria</taxon>
        <taxon>Pseudomonadati</taxon>
        <taxon>Pseudomonadota</taxon>
        <taxon>Gammaproteobacteria</taxon>
        <taxon>Enterobacterales</taxon>
        <taxon>Enterobacteriaceae</taxon>
        <taxon>aphid secondary symbionts</taxon>
        <taxon>Candidatus Regiella</taxon>
    </lineage>
</organism>
<evidence type="ECO:0000259" key="17">
    <source>
        <dbReference type="PROSITE" id="PS50928"/>
    </source>
</evidence>
<evidence type="ECO:0000256" key="9">
    <source>
        <dbReference type="ARBA" id="ARBA00022970"/>
    </source>
</evidence>
<feature type="transmembrane region" description="Helical" evidence="15">
    <location>
        <begin position="356"/>
        <end position="376"/>
    </location>
</feature>
<evidence type="ECO:0000313" key="19">
    <source>
        <dbReference type="Proteomes" id="UP000504714"/>
    </source>
</evidence>
<evidence type="ECO:0000256" key="8">
    <source>
        <dbReference type="ARBA" id="ARBA00022729"/>
    </source>
</evidence>
<keyword evidence="10 15" id="KW-1133">Transmembrane helix</keyword>
<dbReference type="AlphaFoldDB" id="A0A6L2ZMK1"/>
<evidence type="ECO:0000256" key="11">
    <source>
        <dbReference type="ARBA" id="ARBA00023136"/>
    </source>
</evidence>
<keyword evidence="8 16" id="KW-0732">Signal</keyword>
<dbReference type="PANTHER" id="PTHR30133:SF2">
    <property type="entry name" value="ARGININE ABC TRANSPORTER PERMEASE PROTEIN ARTQ"/>
    <property type="match status" value="1"/>
</dbReference>
<feature type="transmembrane region" description="Helical" evidence="15">
    <location>
        <begin position="270"/>
        <end position="293"/>
    </location>
</feature>
<dbReference type="SMART" id="SM00062">
    <property type="entry name" value="PBPb"/>
    <property type="match status" value="1"/>
</dbReference>
<evidence type="ECO:0000256" key="5">
    <source>
        <dbReference type="ARBA" id="ARBA00022475"/>
    </source>
</evidence>
<evidence type="ECO:0000256" key="4">
    <source>
        <dbReference type="ARBA" id="ARBA00022448"/>
    </source>
</evidence>
<keyword evidence="11 15" id="KW-0472">Membrane</keyword>
<dbReference type="InterPro" id="IPR051613">
    <property type="entry name" value="ABC_transp_permease_HisMQ"/>
</dbReference>
<evidence type="ECO:0000256" key="3">
    <source>
        <dbReference type="ARBA" id="ARBA00010333"/>
    </source>
</evidence>
<proteinExistence type="inferred from homology"/>
<feature type="transmembrane region" description="Helical" evidence="15">
    <location>
        <begin position="314"/>
        <end position="336"/>
    </location>
</feature>
<gene>
    <name evidence="18" type="primary">artI</name>
    <name evidence="18" type="ORF">RINTU1_15210</name>
</gene>
<dbReference type="Gene3D" id="1.10.3720.10">
    <property type="entry name" value="MetI-like"/>
    <property type="match status" value="1"/>
</dbReference>
<dbReference type="InterPro" id="IPR000515">
    <property type="entry name" value="MetI-like"/>
</dbReference>
<accession>A0A6L2ZMK1</accession>
<dbReference type="GO" id="GO:0005886">
    <property type="term" value="C:plasma membrane"/>
    <property type="evidence" value="ECO:0007669"/>
    <property type="project" value="UniProtKB-SubCell"/>
</dbReference>
<evidence type="ECO:0000313" key="18">
    <source>
        <dbReference type="EMBL" id="GFN46087.1"/>
    </source>
</evidence>
<dbReference type="GO" id="GO:0006865">
    <property type="term" value="P:amino acid transport"/>
    <property type="evidence" value="ECO:0007669"/>
    <property type="project" value="UniProtKB-KW"/>
</dbReference>
<reference evidence="18 19" key="1">
    <citation type="submission" date="2020-06" db="EMBL/GenBank/DDBJ databases">
        <title>The genome sequence of Candidatus Regiella insecticola strain Tut.</title>
        <authorList>
            <person name="Nikoh N."/>
            <person name="Tsuchida T."/>
            <person name="Koga R."/>
            <person name="Oshima K."/>
            <person name="Hattori M."/>
            <person name="Fukatsu T."/>
        </authorList>
    </citation>
    <scope>NUCLEOTIDE SEQUENCE [LARGE SCALE GENOMIC DNA]</scope>
    <source>
        <strain evidence="18 19">Tut</strain>
    </source>
</reference>
<evidence type="ECO:0000256" key="13">
    <source>
        <dbReference type="ARBA" id="ARBA00063465"/>
    </source>
</evidence>
<dbReference type="GO" id="GO:0030288">
    <property type="term" value="C:outer membrane-bounded periplasmic space"/>
    <property type="evidence" value="ECO:0007669"/>
    <property type="project" value="UniProtKB-ARBA"/>
</dbReference>
<dbReference type="InterPro" id="IPR018313">
    <property type="entry name" value="SBP_3_CS"/>
</dbReference>
<dbReference type="Proteomes" id="UP000504714">
    <property type="component" value="Unassembled WGS sequence"/>
</dbReference>
<keyword evidence="5" id="KW-1003">Cell membrane</keyword>
<dbReference type="Pfam" id="PF00497">
    <property type="entry name" value="SBP_bac_3"/>
    <property type="match status" value="1"/>
</dbReference>
<dbReference type="SMART" id="SM00079">
    <property type="entry name" value="PBPe"/>
    <property type="match status" value="1"/>
</dbReference>
<dbReference type="SUPFAM" id="SSF53850">
    <property type="entry name" value="Periplasmic binding protein-like II"/>
    <property type="match status" value="1"/>
</dbReference>
<dbReference type="PANTHER" id="PTHR30133">
    <property type="entry name" value="CATIONIC AMINO ACID TRANSPORTER, MEMBRANE COMPONENT"/>
    <property type="match status" value="1"/>
</dbReference>
<dbReference type="NCBIfam" id="NF008337">
    <property type="entry name" value="PRK11123.1"/>
    <property type="match status" value="1"/>
</dbReference>
<evidence type="ECO:0000256" key="14">
    <source>
        <dbReference type="ARBA" id="ARBA00069341"/>
    </source>
</evidence>
<evidence type="ECO:0000256" key="7">
    <source>
        <dbReference type="ARBA" id="ARBA00022692"/>
    </source>
</evidence>
<comment type="caution">
    <text evidence="18">The sequence shown here is derived from an EMBL/GenBank/DDBJ whole genome shotgun (WGS) entry which is preliminary data.</text>
</comment>
<evidence type="ECO:0000256" key="16">
    <source>
        <dbReference type="SAM" id="SignalP"/>
    </source>
</evidence>
<dbReference type="InterPro" id="IPR001638">
    <property type="entry name" value="Solute-binding_3/MltF_N"/>
</dbReference>
<keyword evidence="9" id="KW-0029">Amino-acid transport</keyword>
<feature type="chain" id="PRO_5026836964" description="Arginine ABC transporter permease protein ArtQ" evidence="16">
    <location>
        <begin position="20"/>
        <end position="496"/>
    </location>
</feature>
<dbReference type="CDD" id="cd13700">
    <property type="entry name" value="PBP2_Arg_STM4351"/>
    <property type="match status" value="1"/>
</dbReference>
<comment type="subcellular location">
    <subcellularLocation>
        <location evidence="1">Cell inner membrane</location>
        <topology evidence="1">Multi-pass membrane protein</topology>
    </subcellularLocation>
    <subcellularLocation>
        <location evidence="15">Cell membrane</location>
        <topology evidence="15">Multi-pass membrane protein</topology>
    </subcellularLocation>
</comment>
<dbReference type="Gene3D" id="3.40.190.10">
    <property type="entry name" value="Periplasmic binding protein-like II"/>
    <property type="match status" value="2"/>
</dbReference>
<dbReference type="PROSITE" id="PS50928">
    <property type="entry name" value="ABC_TM1"/>
    <property type="match status" value="1"/>
</dbReference>
<dbReference type="InterPro" id="IPR035906">
    <property type="entry name" value="MetI-like_sf"/>
</dbReference>
<comment type="subunit">
    <text evidence="13">The complex is composed of two ATP-binding proteins (ArtP), two transmembrane proteins (ArtM and ArtQ) and two solute-binding proteins (ArtJ and ArtI).</text>
</comment>
<evidence type="ECO:0000256" key="12">
    <source>
        <dbReference type="ARBA" id="ARBA00055654"/>
    </source>
</evidence>
<evidence type="ECO:0000256" key="6">
    <source>
        <dbReference type="ARBA" id="ARBA00022519"/>
    </source>
</evidence>
<feature type="transmembrane region" description="Helical" evidence="15">
    <location>
        <begin position="460"/>
        <end position="481"/>
    </location>
</feature>
<dbReference type="FunFam" id="1.10.3720.10:FF:000027">
    <property type="entry name" value="Arginine ABC transporter, permease protein ArtQ"/>
    <property type="match status" value="1"/>
</dbReference>
<keyword evidence="7 15" id="KW-0812">Transmembrane</keyword>
<protein>
    <recommendedName>
        <fullName evidence="14">Arginine ABC transporter permease protein ArtQ</fullName>
    </recommendedName>
</protein>
<feature type="domain" description="ABC transmembrane type-1" evidence="17">
    <location>
        <begin position="269"/>
        <end position="481"/>
    </location>
</feature>
<comment type="similarity">
    <text evidence="2">Belongs to the binding-protein-dependent transport system permease family. HisMQ subfamily.</text>
</comment>
<evidence type="ECO:0000256" key="1">
    <source>
        <dbReference type="ARBA" id="ARBA00004429"/>
    </source>
</evidence>
<dbReference type="InterPro" id="IPR001320">
    <property type="entry name" value="Iontro_rcpt_C"/>
</dbReference>
<evidence type="ECO:0000256" key="2">
    <source>
        <dbReference type="ARBA" id="ARBA00010072"/>
    </source>
</evidence>
<dbReference type="CDD" id="cd06261">
    <property type="entry name" value="TM_PBP2"/>
    <property type="match status" value="1"/>
</dbReference>
<dbReference type="GO" id="GO:0015276">
    <property type="term" value="F:ligand-gated monoatomic ion channel activity"/>
    <property type="evidence" value="ECO:0007669"/>
    <property type="project" value="InterPro"/>
</dbReference>